<dbReference type="EMBL" id="BSXT01001329">
    <property type="protein sequence ID" value="GMF41343.1"/>
    <property type="molecule type" value="Genomic_DNA"/>
</dbReference>
<feature type="region of interest" description="Disordered" evidence="1">
    <location>
        <begin position="564"/>
        <end position="621"/>
    </location>
</feature>
<feature type="compositionally biased region" description="Low complexity" evidence="1">
    <location>
        <begin position="332"/>
        <end position="342"/>
    </location>
</feature>
<comment type="caution">
    <text evidence="2">The sequence shown here is derived from an EMBL/GenBank/DDBJ whole genome shotgun (WGS) entry which is preliminary data.</text>
</comment>
<evidence type="ECO:0000313" key="2">
    <source>
        <dbReference type="EMBL" id="GMF41343.1"/>
    </source>
</evidence>
<organism evidence="2 3">
    <name type="scientific">Phytophthora fragariaefolia</name>
    <dbReference type="NCBI Taxonomy" id="1490495"/>
    <lineage>
        <taxon>Eukaryota</taxon>
        <taxon>Sar</taxon>
        <taxon>Stramenopiles</taxon>
        <taxon>Oomycota</taxon>
        <taxon>Peronosporomycetes</taxon>
        <taxon>Peronosporales</taxon>
        <taxon>Peronosporaceae</taxon>
        <taxon>Phytophthora</taxon>
    </lineage>
</organism>
<feature type="compositionally biased region" description="Low complexity" evidence="1">
    <location>
        <begin position="443"/>
        <end position="465"/>
    </location>
</feature>
<feature type="region of interest" description="Disordered" evidence="1">
    <location>
        <begin position="145"/>
        <end position="176"/>
    </location>
</feature>
<accession>A0A9W6XKI8</accession>
<evidence type="ECO:0000256" key="1">
    <source>
        <dbReference type="SAM" id="MobiDB-lite"/>
    </source>
</evidence>
<dbReference type="Proteomes" id="UP001165121">
    <property type="component" value="Unassembled WGS sequence"/>
</dbReference>
<dbReference type="OrthoDB" id="110618at2759"/>
<dbReference type="AlphaFoldDB" id="A0A9W6XKI8"/>
<protein>
    <submittedName>
        <fullName evidence="2">Unnamed protein product</fullName>
    </submittedName>
</protein>
<feature type="region of interest" description="Disordered" evidence="1">
    <location>
        <begin position="407"/>
        <end position="485"/>
    </location>
</feature>
<proteinExistence type="predicted"/>
<sequence length="665" mass="70289">MLPRSVALDNSMTNAIVVPASHTLGALHGRNIPSLALEIIGLALVSVHVPTCVGVSHTLKAELITSRHAVAGPLKALGSSHARSLSESNGARPVVRIASRRSFTASGGSRAVVQAASKRSFADSSGSNTAIKLIARQSSVDSIGLESTPRELKTNTRSKRGGRTRYQSGQNRDKRRHRFLSSLNGHGEHRFRLFCGCYVEQDAFDPGETPSFHWGVGFDDSYYQTSSYQHLTKGTRFRLELCGIHVTTRSKEQVELGTDLSSVGARAASFDSGFGYTCASPVSCPPPHGLVPTRGLPTTLHLRSRDGTGSGKFTPNTENSGFSSTGLKRKAPSSSSYSSYTPATPPSPFMDDYLPAATSNHTRARSRVSVGCNGWFLHDDDPSIVGWYRRRSSGEVKPTPIIAHLSQVAEASQESDPSYDREGSPKRYKQSPRGSETASVVTSSFPATSPAASSPSVSLPSAVMSPKPPLVPRSTSSSPASSRGSRVSILLLSRDGSISSSNGENSWSTSSGIALVPLPVSPIPGAEARLSFAITPPPPFASSRNSYSSGLAAQTYDSALQWQGESNDEGVDDCSPPTKRRRSTGSSSNSSGGFGLGDMSRESTDEEGASLDFDKSQSARGGTSFTARRMFHLGSRASAPTSGSPSTNLMGVPANPSIVFIDCPP</sequence>
<gene>
    <name evidence="2" type="ORF">Pfra01_001304500</name>
</gene>
<feature type="compositionally biased region" description="Polar residues" evidence="1">
    <location>
        <begin position="432"/>
        <end position="442"/>
    </location>
</feature>
<feature type="compositionally biased region" description="Low complexity" evidence="1">
    <location>
        <begin position="473"/>
        <end position="485"/>
    </location>
</feature>
<feature type="compositionally biased region" description="Polar residues" evidence="1">
    <location>
        <begin position="311"/>
        <end position="326"/>
    </location>
</feature>
<name>A0A9W6XKI8_9STRA</name>
<reference evidence="2" key="1">
    <citation type="submission" date="2023-04" db="EMBL/GenBank/DDBJ databases">
        <title>Phytophthora fragariaefolia NBRC 109709.</title>
        <authorList>
            <person name="Ichikawa N."/>
            <person name="Sato H."/>
            <person name="Tonouchi N."/>
        </authorList>
    </citation>
    <scope>NUCLEOTIDE SEQUENCE</scope>
    <source>
        <strain evidence="2">NBRC 109709</strain>
    </source>
</reference>
<evidence type="ECO:0000313" key="3">
    <source>
        <dbReference type="Proteomes" id="UP001165121"/>
    </source>
</evidence>
<feature type="region of interest" description="Disordered" evidence="1">
    <location>
        <begin position="289"/>
        <end position="343"/>
    </location>
</feature>
<keyword evidence="3" id="KW-1185">Reference proteome</keyword>